<reference evidence="2 3" key="1">
    <citation type="submission" date="2020-04" db="EMBL/GenBank/DDBJ databases">
        <title>Arthrobacter sp. nov.</title>
        <authorList>
            <person name="Liu S."/>
        </authorList>
    </citation>
    <scope>NUCLEOTIDE SEQUENCE [LARGE SCALE GENOMIC DNA]</scope>
    <source>
        <strain evidence="2 3">E918</strain>
    </source>
</reference>
<dbReference type="Proteomes" id="UP000544090">
    <property type="component" value="Unassembled WGS sequence"/>
</dbReference>
<evidence type="ECO:0000313" key="3">
    <source>
        <dbReference type="Proteomes" id="UP000544090"/>
    </source>
</evidence>
<evidence type="ECO:0000256" key="1">
    <source>
        <dbReference type="SAM" id="MobiDB-lite"/>
    </source>
</evidence>
<sequence>MAANLSAPADVLAELALVETLAGDRLDWIAHAARKRLGLDPRPMPGIPVTSRFRADPRTGRIR</sequence>
<gene>
    <name evidence="2" type="ORF">HGG74_20385</name>
</gene>
<evidence type="ECO:0000313" key="2">
    <source>
        <dbReference type="EMBL" id="NKX56833.1"/>
    </source>
</evidence>
<dbReference type="EMBL" id="JAAZSQ010000039">
    <property type="protein sequence ID" value="NKX56833.1"/>
    <property type="molecule type" value="Genomic_DNA"/>
</dbReference>
<proteinExistence type="predicted"/>
<dbReference type="AlphaFoldDB" id="A0A7X6K812"/>
<comment type="caution">
    <text evidence="2">The sequence shown here is derived from an EMBL/GenBank/DDBJ whole genome shotgun (WGS) entry which is preliminary data.</text>
</comment>
<organism evidence="2 3">
    <name type="scientific">Arthrobacter mobilis</name>
    <dbReference type="NCBI Taxonomy" id="2724944"/>
    <lineage>
        <taxon>Bacteria</taxon>
        <taxon>Bacillati</taxon>
        <taxon>Actinomycetota</taxon>
        <taxon>Actinomycetes</taxon>
        <taxon>Micrococcales</taxon>
        <taxon>Micrococcaceae</taxon>
        <taxon>Arthrobacter</taxon>
    </lineage>
</organism>
<protein>
    <submittedName>
        <fullName evidence="2">Uncharacterized protein</fullName>
    </submittedName>
</protein>
<name>A0A7X6K812_9MICC</name>
<dbReference type="RefSeq" id="WP_168489369.1">
    <property type="nucleotide sequence ID" value="NZ_JAAZSQ010000039.1"/>
</dbReference>
<keyword evidence="3" id="KW-1185">Reference proteome</keyword>
<accession>A0A7X6K812</accession>
<feature type="compositionally biased region" description="Basic and acidic residues" evidence="1">
    <location>
        <begin position="53"/>
        <end position="63"/>
    </location>
</feature>
<feature type="region of interest" description="Disordered" evidence="1">
    <location>
        <begin position="40"/>
        <end position="63"/>
    </location>
</feature>